<dbReference type="Proteomes" id="UP000661507">
    <property type="component" value="Unassembled WGS sequence"/>
</dbReference>
<sequence length="69" mass="7713">MAYVRVSTESQGRSGLGLEAQEAAIRSFLRPGDRLLAPVFVEVESGRKNDRPELAKALARWPTCRLRTK</sequence>
<dbReference type="Gene3D" id="3.40.50.1390">
    <property type="entry name" value="Resolvase, N-terminal catalytic domain"/>
    <property type="match status" value="1"/>
</dbReference>
<evidence type="ECO:0000313" key="7">
    <source>
        <dbReference type="Proteomes" id="UP000661507"/>
    </source>
</evidence>
<proteinExistence type="predicted"/>
<feature type="active site" description="O-(5'-phospho-DNA)-serine intermediate" evidence="4">
    <location>
        <position position="7"/>
    </location>
</feature>
<protein>
    <recommendedName>
        <fullName evidence="5">Resolvase/invertase-type recombinase catalytic domain-containing protein</fullName>
    </recommendedName>
</protein>
<keyword evidence="2" id="KW-0238">DNA-binding</keyword>
<comment type="caution">
    <text evidence="6">The sequence shown here is derived from an EMBL/GenBank/DDBJ whole genome shotgun (WGS) entry which is preliminary data.</text>
</comment>
<dbReference type="GO" id="GO:0003677">
    <property type="term" value="F:DNA binding"/>
    <property type="evidence" value="ECO:0007669"/>
    <property type="project" value="UniProtKB-KW"/>
</dbReference>
<keyword evidence="3" id="KW-0233">DNA recombination</keyword>
<evidence type="ECO:0000256" key="4">
    <source>
        <dbReference type="PROSITE-ProRule" id="PRU10137"/>
    </source>
</evidence>
<evidence type="ECO:0000313" key="6">
    <source>
        <dbReference type="EMBL" id="GGJ28186.1"/>
    </source>
</evidence>
<evidence type="ECO:0000256" key="1">
    <source>
        <dbReference type="ARBA" id="ARBA00022908"/>
    </source>
</evidence>
<dbReference type="InterPro" id="IPR006118">
    <property type="entry name" value="Recombinase_CS"/>
</dbReference>
<reference evidence="6" key="2">
    <citation type="submission" date="2020-09" db="EMBL/GenBank/DDBJ databases">
        <authorList>
            <person name="Sun Q."/>
            <person name="Zhou Y."/>
        </authorList>
    </citation>
    <scope>NUCLEOTIDE SEQUENCE</scope>
    <source>
        <strain evidence="6">CGMCC 1.3617</strain>
    </source>
</reference>
<evidence type="ECO:0000256" key="2">
    <source>
        <dbReference type="ARBA" id="ARBA00023125"/>
    </source>
</evidence>
<dbReference type="InterPro" id="IPR036162">
    <property type="entry name" value="Resolvase-like_N_sf"/>
</dbReference>
<organism evidence="6 7">
    <name type="scientific">Neoroseomonas lacus</name>
    <dbReference type="NCBI Taxonomy" id="287609"/>
    <lineage>
        <taxon>Bacteria</taxon>
        <taxon>Pseudomonadati</taxon>
        <taxon>Pseudomonadota</taxon>
        <taxon>Alphaproteobacteria</taxon>
        <taxon>Acetobacterales</taxon>
        <taxon>Acetobacteraceae</taxon>
        <taxon>Neoroseomonas</taxon>
    </lineage>
</organism>
<dbReference type="AlphaFoldDB" id="A0A917NU15"/>
<dbReference type="PROSITE" id="PS00397">
    <property type="entry name" value="RECOMBINASES_1"/>
    <property type="match status" value="1"/>
</dbReference>
<dbReference type="SUPFAM" id="SSF53041">
    <property type="entry name" value="Resolvase-like"/>
    <property type="match status" value="1"/>
</dbReference>
<name>A0A917NU15_9PROT</name>
<accession>A0A917NU15</accession>
<feature type="domain" description="Resolvase/invertase-type recombinase catalytic" evidence="5">
    <location>
        <begin position="2"/>
        <end position="60"/>
    </location>
</feature>
<reference evidence="6" key="1">
    <citation type="journal article" date="2014" name="Int. J. Syst. Evol. Microbiol.">
        <title>Complete genome sequence of Corynebacterium casei LMG S-19264T (=DSM 44701T), isolated from a smear-ripened cheese.</title>
        <authorList>
            <consortium name="US DOE Joint Genome Institute (JGI-PGF)"/>
            <person name="Walter F."/>
            <person name="Albersmeier A."/>
            <person name="Kalinowski J."/>
            <person name="Ruckert C."/>
        </authorList>
    </citation>
    <scope>NUCLEOTIDE SEQUENCE</scope>
    <source>
        <strain evidence="6">CGMCC 1.3617</strain>
    </source>
</reference>
<dbReference type="Pfam" id="PF00239">
    <property type="entry name" value="Resolvase"/>
    <property type="match status" value="1"/>
</dbReference>
<dbReference type="InterPro" id="IPR006119">
    <property type="entry name" value="Resolv_N"/>
</dbReference>
<dbReference type="EMBL" id="BMKW01000010">
    <property type="protein sequence ID" value="GGJ28186.1"/>
    <property type="molecule type" value="Genomic_DNA"/>
</dbReference>
<keyword evidence="7" id="KW-1185">Reference proteome</keyword>
<dbReference type="GO" id="GO:0000150">
    <property type="term" value="F:DNA strand exchange activity"/>
    <property type="evidence" value="ECO:0007669"/>
    <property type="project" value="InterPro"/>
</dbReference>
<dbReference type="RefSeq" id="WP_229681436.1">
    <property type="nucleotide sequence ID" value="NZ_BMKW01000010.1"/>
</dbReference>
<gene>
    <name evidence="6" type="ORF">GCM10011320_39360</name>
</gene>
<evidence type="ECO:0000256" key="3">
    <source>
        <dbReference type="ARBA" id="ARBA00023172"/>
    </source>
</evidence>
<dbReference type="GO" id="GO:0015074">
    <property type="term" value="P:DNA integration"/>
    <property type="evidence" value="ECO:0007669"/>
    <property type="project" value="UniProtKB-KW"/>
</dbReference>
<keyword evidence="1" id="KW-0229">DNA integration</keyword>
<evidence type="ECO:0000259" key="5">
    <source>
        <dbReference type="Pfam" id="PF00239"/>
    </source>
</evidence>